<gene>
    <name evidence="2" type="ORF">AVDCRST_MAG49-2859</name>
</gene>
<evidence type="ECO:0000313" key="2">
    <source>
        <dbReference type="EMBL" id="CAA9565295.1"/>
    </source>
</evidence>
<reference evidence="2" key="1">
    <citation type="submission" date="2020-02" db="EMBL/GenBank/DDBJ databases">
        <authorList>
            <person name="Meier V. D."/>
        </authorList>
    </citation>
    <scope>NUCLEOTIDE SEQUENCE</scope>
    <source>
        <strain evidence="2">AVDCRST_MAG49</strain>
    </source>
</reference>
<protein>
    <submittedName>
        <fullName evidence="2">Uncharacterized protein</fullName>
    </submittedName>
</protein>
<evidence type="ECO:0000256" key="1">
    <source>
        <dbReference type="SAM" id="MobiDB-lite"/>
    </source>
</evidence>
<name>A0A6J4V2X2_9BACT</name>
<organism evidence="2">
    <name type="scientific">uncultured Thermomicrobiales bacterium</name>
    <dbReference type="NCBI Taxonomy" id="1645740"/>
    <lineage>
        <taxon>Bacteria</taxon>
        <taxon>Pseudomonadati</taxon>
        <taxon>Thermomicrobiota</taxon>
        <taxon>Thermomicrobia</taxon>
        <taxon>Thermomicrobiales</taxon>
        <taxon>environmental samples</taxon>
    </lineage>
</organism>
<accession>A0A6J4V2X2</accession>
<dbReference type="EMBL" id="CADCWG010000200">
    <property type="protein sequence ID" value="CAA9565295.1"/>
    <property type="molecule type" value="Genomic_DNA"/>
</dbReference>
<dbReference type="AlphaFoldDB" id="A0A6J4V2X2"/>
<feature type="region of interest" description="Disordered" evidence="1">
    <location>
        <begin position="1"/>
        <end position="38"/>
    </location>
</feature>
<proteinExistence type="predicted"/>
<sequence>MGRVEDGQGPRPGSLCPGRGRSAVIPGFGMDGRRRPGS</sequence>